<feature type="compositionally biased region" description="Basic residues" evidence="1">
    <location>
        <begin position="110"/>
        <end position="121"/>
    </location>
</feature>
<feature type="domain" description="Tn3 transposase DDE" evidence="2">
    <location>
        <begin position="32"/>
        <end position="89"/>
    </location>
</feature>
<feature type="region of interest" description="Disordered" evidence="1">
    <location>
        <begin position="71"/>
        <end position="137"/>
    </location>
</feature>
<feature type="compositionally biased region" description="Basic and acidic residues" evidence="1">
    <location>
        <begin position="91"/>
        <end position="108"/>
    </location>
</feature>
<proteinExistence type="predicted"/>
<protein>
    <submittedName>
        <fullName evidence="3">Tn3 family transposase</fullName>
    </submittedName>
</protein>
<reference evidence="4" key="1">
    <citation type="journal article" date="2019" name="Int. J. Syst. Evol. Microbiol.">
        <title>The Global Catalogue of Microorganisms (GCM) 10K type strain sequencing project: providing services to taxonomists for standard genome sequencing and annotation.</title>
        <authorList>
            <consortium name="The Broad Institute Genomics Platform"/>
            <consortium name="The Broad Institute Genome Sequencing Center for Infectious Disease"/>
            <person name="Wu L."/>
            <person name="Ma J."/>
        </authorList>
    </citation>
    <scope>NUCLEOTIDE SEQUENCE [LARGE SCALE GENOMIC DNA]</scope>
    <source>
        <strain evidence="4">CGMCC 1.15399</strain>
    </source>
</reference>
<name>A0ABW4G7V8_9ACTN</name>
<feature type="compositionally biased region" description="Low complexity" evidence="1">
    <location>
        <begin position="80"/>
        <end position="90"/>
    </location>
</feature>
<keyword evidence="4" id="KW-1185">Reference proteome</keyword>
<dbReference type="Pfam" id="PF01526">
    <property type="entry name" value="DDE_Tnp_Tn3"/>
    <property type="match status" value="1"/>
</dbReference>
<accession>A0ABW4G7V8</accession>
<sequence length="137" mass="15312">MLPFASLLIELDVRTGRVDRDGHQPGRGAHVEACGVPYDVLAWTMEWYVREDTLREANTCIINHHHGLEPAGVFGGGTMSSSRRAAFPRARQVDHRPGDAHPRREGAVHLHPRVRPARHLRHQDPHPDPAGGPVRTR</sequence>
<dbReference type="EMBL" id="JBHUCM010000014">
    <property type="protein sequence ID" value="MFD1538838.1"/>
    <property type="molecule type" value="Genomic_DNA"/>
</dbReference>
<evidence type="ECO:0000256" key="1">
    <source>
        <dbReference type="SAM" id="MobiDB-lite"/>
    </source>
</evidence>
<dbReference type="Proteomes" id="UP001597097">
    <property type="component" value="Unassembled WGS sequence"/>
</dbReference>
<organism evidence="3 4">
    <name type="scientific">Nonomuraea guangzhouensis</name>
    <dbReference type="NCBI Taxonomy" id="1291555"/>
    <lineage>
        <taxon>Bacteria</taxon>
        <taxon>Bacillati</taxon>
        <taxon>Actinomycetota</taxon>
        <taxon>Actinomycetes</taxon>
        <taxon>Streptosporangiales</taxon>
        <taxon>Streptosporangiaceae</taxon>
        <taxon>Nonomuraea</taxon>
    </lineage>
</organism>
<evidence type="ECO:0000313" key="3">
    <source>
        <dbReference type="EMBL" id="MFD1538838.1"/>
    </source>
</evidence>
<evidence type="ECO:0000259" key="2">
    <source>
        <dbReference type="Pfam" id="PF01526"/>
    </source>
</evidence>
<evidence type="ECO:0000313" key="4">
    <source>
        <dbReference type="Proteomes" id="UP001597097"/>
    </source>
</evidence>
<dbReference type="RefSeq" id="WP_372454917.1">
    <property type="nucleotide sequence ID" value="NZ_JAHKRM010000009.1"/>
</dbReference>
<dbReference type="InterPro" id="IPR002513">
    <property type="entry name" value="Tn3_Tnp_DDE_dom"/>
</dbReference>
<gene>
    <name evidence="3" type="ORF">ACFSJ0_17410</name>
</gene>
<comment type="caution">
    <text evidence="3">The sequence shown here is derived from an EMBL/GenBank/DDBJ whole genome shotgun (WGS) entry which is preliminary data.</text>
</comment>